<evidence type="ECO:0000313" key="2">
    <source>
        <dbReference type="EMBL" id="KIK42161.1"/>
    </source>
</evidence>
<keyword evidence="1" id="KW-0472">Membrane</keyword>
<keyword evidence="3" id="KW-1185">Reference proteome</keyword>
<keyword evidence="1" id="KW-1133">Transmembrane helix</keyword>
<gene>
    <name evidence="2" type="ORF">CY34DRAFT_12539</name>
</gene>
<dbReference type="EMBL" id="KN835246">
    <property type="protein sequence ID" value="KIK42161.1"/>
    <property type="molecule type" value="Genomic_DNA"/>
</dbReference>
<feature type="transmembrane region" description="Helical" evidence="1">
    <location>
        <begin position="73"/>
        <end position="95"/>
    </location>
</feature>
<dbReference type="Proteomes" id="UP000054485">
    <property type="component" value="Unassembled WGS sequence"/>
</dbReference>
<feature type="transmembrane region" description="Helical" evidence="1">
    <location>
        <begin position="21"/>
        <end position="40"/>
    </location>
</feature>
<dbReference type="AlphaFoldDB" id="A0A0D0AJX5"/>
<name>A0A0D0AJX5_9AGAM</name>
<proteinExistence type="predicted"/>
<dbReference type="InParanoid" id="A0A0D0AJX5"/>
<accession>A0A0D0AJX5</accession>
<dbReference type="HOGENOM" id="CLU_057751_1_0_1"/>
<evidence type="ECO:0000313" key="3">
    <source>
        <dbReference type="Proteomes" id="UP000054485"/>
    </source>
</evidence>
<reference evidence="3" key="2">
    <citation type="submission" date="2015-01" db="EMBL/GenBank/DDBJ databases">
        <title>Evolutionary Origins and Diversification of the Mycorrhizal Mutualists.</title>
        <authorList>
            <consortium name="DOE Joint Genome Institute"/>
            <consortium name="Mycorrhizal Genomics Consortium"/>
            <person name="Kohler A."/>
            <person name="Kuo A."/>
            <person name="Nagy L.G."/>
            <person name="Floudas D."/>
            <person name="Copeland A."/>
            <person name="Barry K.W."/>
            <person name="Cichocki N."/>
            <person name="Veneault-Fourrey C."/>
            <person name="LaButti K."/>
            <person name="Lindquist E.A."/>
            <person name="Lipzen A."/>
            <person name="Lundell T."/>
            <person name="Morin E."/>
            <person name="Murat C."/>
            <person name="Riley R."/>
            <person name="Ohm R."/>
            <person name="Sun H."/>
            <person name="Tunlid A."/>
            <person name="Henrissat B."/>
            <person name="Grigoriev I.V."/>
            <person name="Hibbett D.S."/>
            <person name="Martin F."/>
        </authorList>
    </citation>
    <scope>NUCLEOTIDE SEQUENCE [LARGE SCALE GENOMIC DNA]</scope>
    <source>
        <strain evidence="3">UH-Slu-Lm8-n1</strain>
    </source>
</reference>
<feature type="transmembrane region" description="Helical" evidence="1">
    <location>
        <begin position="123"/>
        <end position="144"/>
    </location>
</feature>
<reference evidence="2 3" key="1">
    <citation type="submission" date="2014-04" db="EMBL/GenBank/DDBJ databases">
        <authorList>
            <consortium name="DOE Joint Genome Institute"/>
            <person name="Kuo A."/>
            <person name="Ruytinx J."/>
            <person name="Rineau F."/>
            <person name="Colpaert J."/>
            <person name="Kohler A."/>
            <person name="Nagy L.G."/>
            <person name="Floudas D."/>
            <person name="Copeland A."/>
            <person name="Barry K.W."/>
            <person name="Cichocki N."/>
            <person name="Veneault-Fourrey C."/>
            <person name="LaButti K."/>
            <person name="Lindquist E.A."/>
            <person name="Lipzen A."/>
            <person name="Lundell T."/>
            <person name="Morin E."/>
            <person name="Murat C."/>
            <person name="Sun H."/>
            <person name="Tunlid A."/>
            <person name="Henrissat B."/>
            <person name="Grigoriev I.V."/>
            <person name="Hibbett D.S."/>
            <person name="Martin F."/>
            <person name="Nordberg H.P."/>
            <person name="Cantor M.N."/>
            <person name="Hua S.X."/>
        </authorList>
    </citation>
    <scope>NUCLEOTIDE SEQUENCE [LARGE SCALE GENOMIC DNA]</scope>
    <source>
        <strain evidence="2 3">UH-Slu-Lm8-n1</strain>
    </source>
</reference>
<feature type="transmembrane region" description="Helical" evidence="1">
    <location>
        <begin position="150"/>
        <end position="168"/>
    </location>
</feature>
<evidence type="ECO:0000256" key="1">
    <source>
        <dbReference type="SAM" id="Phobius"/>
    </source>
</evidence>
<keyword evidence="1" id="KW-0812">Transmembrane</keyword>
<organism evidence="2 3">
    <name type="scientific">Suillus luteus UH-Slu-Lm8-n1</name>
    <dbReference type="NCBI Taxonomy" id="930992"/>
    <lineage>
        <taxon>Eukaryota</taxon>
        <taxon>Fungi</taxon>
        <taxon>Dikarya</taxon>
        <taxon>Basidiomycota</taxon>
        <taxon>Agaricomycotina</taxon>
        <taxon>Agaricomycetes</taxon>
        <taxon>Agaricomycetidae</taxon>
        <taxon>Boletales</taxon>
        <taxon>Suillineae</taxon>
        <taxon>Suillaceae</taxon>
        <taxon>Suillus</taxon>
    </lineage>
</organism>
<protein>
    <submittedName>
        <fullName evidence="2">Unplaced genomic scaffold CY34scaffold_115, whole genome shotgun sequence</fullName>
    </submittedName>
</protein>
<dbReference type="OrthoDB" id="2660482at2759"/>
<sequence length="212" mass="23366">MLGVIIITRLHAMYQQSRKMLIFLVVVFLAVTTCCGYLLGKATGQVSGEELVLSGTYECTYRNSGTGVRLLTAGSWILVTVWELLTLCLAVWIVIKHFRGLRRPATGCAVRDCFTALIQTHMFYFVAFAAVSCLVLGLLSPILVSYSVGAQLYLGLLQIFISIEMFVLGPRLILGIRGYYHAELRLADTSEATDMVTPVFEEHTSILTGSDV</sequence>